<feature type="compositionally biased region" description="Polar residues" evidence="1">
    <location>
        <begin position="8"/>
        <end position="24"/>
    </location>
</feature>
<feature type="region of interest" description="Disordered" evidence="1">
    <location>
        <begin position="1"/>
        <end position="47"/>
    </location>
</feature>
<protein>
    <submittedName>
        <fullName evidence="2">Uncharacterized protein</fullName>
    </submittedName>
</protein>
<organism evidence="2 3">
    <name type="scientific">Phytomonospora endophytica</name>
    <dbReference type="NCBI Taxonomy" id="714109"/>
    <lineage>
        <taxon>Bacteria</taxon>
        <taxon>Bacillati</taxon>
        <taxon>Actinomycetota</taxon>
        <taxon>Actinomycetes</taxon>
        <taxon>Micromonosporales</taxon>
        <taxon>Micromonosporaceae</taxon>
        <taxon>Phytomonospora</taxon>
    </lineage>
</organism>
<comment type="caution">
    <text evidence="2">The sequence shown here is derived from an EMBL/GenBank/DDBJ whole genome shotgun (WGS) entry which is preliminary data.</text>
</comment>
<accession>A0A841FPC5</accession>
<dbReference type="AlphaFoldDB" id="A0A841FPC5"/>
<reference evidence="2 3" key="1">
    <citation type="submission" date="2020-08" db="EMBL/GenBank/DDBJ databases">
        <title>Genomic Encyclopedia of Type Strains, Phase IV (KMG-IV): sequencing the most valuable type-strain genomes for metagenomic binning, comparative biology and taxonomic classification.</title>
        <authorList>
            <person name="Goeker M."/>
        </authorList>
    </citation>
    <scope>NUCLEOTIDE SEQUENCE [LARGE SCALE GENOMIC DNA]</scope>
    <source>
        <strain evidence="2 3">YIM 65646</strain>
    </source>
</reference>
<keyword evidence="3" id="KW-1185">Reference proteome</keyword>
<name>A0A841FPC5_9ACTN</name>
<evidence type="ECO:0000313" key="3">
    <source>
        <dbReference type="Proteomes" id="UP000548476"/>
    </source>
</evidence>
<gene>
    <name evidence="2" type="ORF">HNR73_004576</name>
</gene>
<sequence length="47" mass="5069">MSPILAWNRTSRSAVNPTFATKGTASPLLEPTRPGTDTSVNREGLLR</sequence>
<evidence type="ECO:0000256" key="1">
    <source>
        <dbReference type="SAM" id="MobiDB-lite"/>
    </source>
</evidence>
<evidence type="ECO:0000313" key="2">
    <source>
        <dbReference type="EMBL" id="MBB6036703.1"/>
    </source>
</evidence>
<dbReference type="EMBL" id="JACHGT010000010">
    <property type="protein sequence ID" value="MBB6036703.1"/>
    <property type="molecule type" value="Genomic_DNA"/>
</dbReference>
<dbReference type="Proteomes" id="UP000548476">
    <property type="component" value="Unassembled WGS sequence"/>
</dbReference>
<proteinExistence type="predicted"/>